<dbReference type="SUPFAM" id="SSF103481">
    <property type="entry name" value="Multidrug resistance efflux transporter EmrE"/>
    <property type="match status" value="2"/>
</dbReference>
<gene>
    <name evidence="3" type="ORF">GGR23_001018</name>
</gene>
<dbReference type="PANTHER" id="PTHR22911">
    <property type="entry name" value="ACYL-MALONYL CONDENSING ENZYME-RELATED"/>
    <property type="match status" value="1"/>
</dbReference>
<evidence type="ECO:0000313" key="3">
    <source>
        <dbReference type="EMBL" id="MBB4063841.1"/>
    </source>
</evidence>
<keyword evidence="4" id="KW-1185">Reference proteome</keyword>
<feature type="transmembrane region" description="Helical" evidence="1">
    <location>
        <begin position="46"/>
        <end position="66"/>
    </location>
</feature>
<organism evidence="3 4">
    <name type="scientific">Gellertiella hungarica</name>
    <dbReference type="NCBI Taxonomy" id="1572859"/>
    <lineage>
        <taxon>Bacteria</taxon>
        <taxon>Pseudomonadati</taxon>
        <taxon>Pseudomonadota</taxon>
        <taxon>Alphaproteobacteria</taxon>
        <taxon>Hyphomicrobiales</taxon>
        <taxon>Rhizobiaceae</taxon>
        <taxon>Gellertiella</taxon>
    </lineage>
</organism>
<feature type="transmembrane region" description="Helical" evidence="1">
    <location>
        <begin position="86"/>
        <end position="104"/>
    </location>
</feature>
<feature type="transmembrane region" description="Helical" evidence="1">
    <location>
        <begin position="194"/>
        <end position="214"/>
    </location>
</feature>
<dbReference type="RefSeq" id="WP_246364979.1">
    <property type="nucleotide sequence ID" value="NZ_JACIEZ010000002.1"/>
</dbReference>
<dbReference type="AlphaFoldDB" id="A0A7W6J2Z8"/>
<sequence>MSQVMPAAAGQFGAQEKTGALLVFGSAFFWSFGGAIARFLAMDDSWAVIFWRCLFAAVFLLFFMLFRDGLRGTLTLFRNMGWPGAVVASSFTIATTCFIVAIQYTTVANVVLIQAGVPLFAALLSRIVYKERISALTWAAIAAVIAGVAIMMSKSFDGSISPKGDALALAIALVFAATTVLTRRYPDVRMTPAACTGGFIASIIASTQAVSLAVSPEQFAILYGFGVFNLGLGMALFVTGARLVPSALAALLGTAETMLSPVWVAIFNGEVPDIRAIIGGTLILAALLSYLGAEYLRQQRMLKGH</sequence>
<comment type="caution">
    <text evidence="3">The sequence shown here is derived from an EMBL/GenBank/DDBJ whole genome shotgun (WGS) entry which is preliminary data.</text>
</comment>
<feature type="transmembrane region" description="Helical" evidence="1">
    <location>
        <begin position="220"/>
        <end position="241"/>
    </location>
</feature>
<dbReference type="Pfam" id="PF00892">
    <property type="entry name" value="EamA"/>
    <property type="match status" value="2"/>
</dbReference>
<dbReference type="GO" id="GO:0016020">
    <property type="term" value="C:membrane"/>
    <property type="evidence" value="ECO:0007669"/>
    <property type="project" value="InterPro"/>
</dbReference>
<dbReference type="EMBL" id="JACIEZ010000002">
    <property type="protein sequence ID" value="MBB4063841.1"/>
    <property type="molecule type" value="Genomic_DNA"/>
</dbReference>
<dbReference type="InterPro" id="IPR037185">
    <property type="entry name" value="EmrE-like"/>
</dbReference>
<dbReference type="Proteomes" id="UP000528286">
    <property type="component" value="Unassembled WGS sequence"/>
</dbReference>
<dbReference type="InterPro" id="IPR000620">
    <property type="entry name" value="EamA_dom"/>
</dbReference>
<reference evidence="3 4" key="1">
    <citation type="submission" date="2020-08" db="EMBL/GenBank/DDBJ databases">
        <title>Genomic Encyclopedia of Type Strains, Phase IV (KMG-IV): sequencing the most valuable type-strain genomes for metagenomic binning, comparative biology and taxonomic classification.</title>
        <authorList>
            <person name="Goeker M."/>
        </authorList>
    </citation>
    <scope>NUCLEOTIDE SEQUENCE [LARGE SCALE GENOMIC DNA]</scope>
    <source>
        <strain evidence="3 4">DSM 29853</strain>
    </source>
</reference>
<feature type="transmembrane region" description="Helical" evidence="1">
    <location>
        <begin position="136"/>
        <end position="154"/>
    </location>
</feature>
<protein>
    <submittedName>
        <fullName evidence="3">Drug/metabolite transporter (DMT)-like permease</fullName>
    </submittedName>
</protein>
<feature type="transmembrane region" description="Helical" evidence="1">
    <location>
        <begin position="166"/>
        <end position="182"/>
    </location>
</feature>
<accession>A0A7W6J2Z8</accession>
<feature type="transmembrane region" description="Helical" evidence="1">
    <location>
        <begin position="248"/>
        <end position="268"/>
    </location>
</feature>
<evidence type="ECO:0000259" key="2">
    <source>
        <dbReference type="Pfam" id="PF00892"/>
    </source>
</evidence>
<feature type="domain" description="EamA" evidence="2">
    <location>
        <begin position="163"/>
        <end position="288"/>
    </location>
</feature>
<name>A0A7W6J2Z8_9HYPH</name>
<evidence type="ECO:0000313" key="4">
    <source>
        <dbReference type="Proteomes" id="UP000528286"/>
    </source>
</evidence>
<dbReference type="PANTHER" id="PTHR22911:SF135">
    <property type="entry name" value="BLR4310 PROTEIN"/>
    <property type="match status" value="1"/>
</dbReference>
<keyword evidence="1" id="KW-1133">Transmembrane helix</keyword>
<feature type="transmembrane region" description="Helical" evidence="1">
    <location>
        <begin position="20"/>
        <end position="40"/>
    </location>
</feature>
<feature type="domain" description="EamA" evidence="2">
    <location>
        <begin position="18"/>
        <end position="152"/>
    </location>
</feature>
<feature type="transmembrane region" description="Helical" evidence="1">
    <location>
        <begin position="274"/>
        <end position="293"/>
    </location>
</feature>
<evidence type="ECO:0000256" key="1">
    <source>
        <dbReference type="SAM" id="Phobius"/>
    </source>
</evidence>
<keyword evidence="1" id="KW-0812">Transmembrane</keyword>
<proteinExistence type="predicted"/>
<feature type="transmembrane region" description="Helical" evidence="1">
    <location>
        <begin position="110"/>
        <end position="129"/>
    </location>
</feature>
<keyword evidence="1" id="KW-0472">Membrane</keyword>